<accession>A0A3S5CQN0</accession>
<dbReference type="Proteomes" id="UP000784294">
    <property type="component" value="Unassembled WGS sequence"/>
</dbReference>
<proteinExistence type="predicted"/>
<organism evidence="1 2">
    <name type="scientific">Protopolystoma xenopodis</name>
    <dbReference type="NCBI Taxonomy" id="117903"/>
    <lineage>
        <taxon>Eukaryota</taxon>
        <taxon>Metazoa</taxon>
        <taxon>Spiralia</taxon>
        <taxon>Lophotrochozoa</taxon>
        <taxon>Platyhelminthes</taxon>
        <taxon>Monogenea</taxon>
        <taxon>Polyopisthocotylea</taxon>
        <taxon>Polystomatidea</taxon>
        <taxon>Polystomatidae</taxon>
        <taxon>Protopolystoma</taxon>
    </lineage>
</organism>
<dbReference type="AlphaFoldDB" id="A0A3S5CQN0"/>
<evidence type="ECO:0000313" key="1">
    <source>
        <dbReference type="EMBL" id="VEL40291.1"/>
    </source>
</evidence>
<sequence length="255" mass="27995">NHAILPLIRPSSNRSSLKTHGRYHKTYYFSLQQSSDHSVESTSASASVNRGSAECPFPAGDVLRFALSPSRLSHDPTLGLLVQVYSRGRQGFRDHMIGRCRVGPSGFTISPSGQAHWTAMATCLPRRLSDALTADVAKPQADSNNSGLDDASDKTADGCQTSLPLHHLELLPSLSTPHVLYALRHLHHLNYTHLLHTLHHLHFPYNCHLTDVLATPPKFDTKTMGIVNFVTSICEGDVPMPLYARKAISVEDSAF</sequence>
<gene>
    <name evidence="1" type="ORF">PXEA_LOCUS33731</name>
</gene>
<keyword evidence="2" id="KW-1185">Reference proteome</keyword>
<dbReference type="EMBL" id="CAAALY010264354">
    <property type="protein sequence ID" value="VEL40291.1"/>
    <property type="molecule type" value="Genomic_DNA"/>
</dbReference>
<comment type="caution">
    <text evidence="1">The sequence shown here is derived from an EMBL/GenBank/DDBJ whole genome shotgun (WGS) entry which is preliminary data.</text>
</comment>
<protein>
    <submittedName>
        <fullName evidence="1">Uncharacterized protein</fullName>
    </submittedName>
</protein>
<feature type="non-terminal residue" evidence="1">
    <location>
        <position position="1"/>
    </location>
</feature>
<name>A0A3S5CQN0_9PLAT</name>
<evidence type="ECO:0000313" key="2">
    <source>
        <dbReference type="Proteomes" id="UP000784294"/>
    </source>
</evidence>
<reference evidence="1" key="1">
    <citation type="submission" date="2018-11" db="EMBL/GenBank/DDBJ databases">
        <authorList>
            <consortium name="Pathogen Informatics"/>
        </authorList>
    </citation>
    <scope>NUCLEOTIDE SEQUENCE</scope>
</reference>